<protein>
    <submittedName>
        <fullName evidence="1">Uncharacterized protein</fullName>
    </submittedName>
</protein>
<dbReference type="EMBL" id="JABMIG020000159">
    <property type="protein sequence ID" value="KAL3788268.1"/>
    <property type="molecule type" value="Genomic_DNA"/>
</dbReference>
<sequence>MGKKHKSTPSAQELKEQAQICRKKEELHAHFEHLVKQLVNNPEKYKRGEFRYIRESVTFIEGHRDDFPHVMGDKLYESKFSAGNNWAKATPSSGYIQALAQSKEDTSDAFPTPIVQVFHCETIFRPLGFVDSFLERFQYTGSNAIHSFAR</sequence>
<dbReference type="AlphaFoldDB" id="A0ABD3PKQ4"/>
<accession>A0ABD3PKQ4</accession>
<dbReference type="Proteomes" id="UP001516023">
    <property type="component" value="Unassembled WGS sequence"/>
</dbReference>
<keyword evidence="2" id="KW-1185">Reference proteome</keyword>
<evidence type="ECO:0000313" key="1">
    <source>
        <dbReference type="EMBL" id="KAL3788268.1"/>
    </source>
</evidence>
<evidence type="ECO:0000313" key="2">
    <source>
        <dbReference type="Proteomes" id="UP001516023"/>
    </source>
</evidence>
<proteinExistence type="predicted"/>
<gene>
    <name evidence="1" type="ORF">HJC23_011900</name>
</gene>
<reference evidence="1 2" key="1">
    <citation type="journal article" date="2020" name="G3 (Bethesda)">
        <title>Improved Reference Genome for Cyclotella cryptica CCMP332, a Model for Cell Wall Morphogenesis, Salinity Adaptation, and Lipid Production in Diatoms (Bacillariophyta).</title>
        <authorList>
            <person name="Roberts W.R."/>
            <person name="Downey K.M."/>
            <person name="Ruck E.C."/>
            <person name="Traller J.C."/>
            <person name="Alverson A.J."/>
        </authorList>
    </citation>
    <scope>NUCLEOTIDE SEQUENCE [LARGE SCALE GENOMIC DNA]</scope>
    <source>
        <strain evidence="1 2">CCMP332</strain>
    </source>
</reference>
<comment type="caution">
    <text evidence="1">The sequence shown here is derived from an EMBL/GenBank/DDBJ whole genome shotgun (WGS) entry which is preliminary data.</text>
</comment>
<organism evidence="1 2">
    <name type="scientific">Cyclotella cryptica</name>
    <dbReference type="NCBI Taxonomy" id="29204"/>
    <lineage>
        <taxon>Eukaryota</taxon>
        <taxon>Sar</taxon>
        <taxon>Stramenopiles</taxon>
        <taxon>Ochrophyta</taxon>
        <taxon>Bacillariophyta</taxon>
        <taxon>Coscinodiscophyceae</taxon>
        <taxon>Thalassiosirophycidae</taxon>
        <taxon>Stephanodiscales</taxon>
        <taxon>Stephanodiscaceae</taxon>
        <taxon>Cyclotella</taxon>
    </lineage>
</organism>
<name>A0ABD3PKQ4_9STRA</name>